<feature type="domain" description="Glycosyltransferase subfamily 4-like N-terminal" evidence="2">
    <location>
        <begin position="28"/>
        <end position="163"/>
    </location>
</feature>
<evidence type="ECO:0000313" key="4">
    <source>
        <dbReference type="Proteomes" id="UP000605201"/>
    </source>
</evidence>
<dbReference type="CDD" id="cd03808">
    <property type="entry name" value="GT4_CapM-like"/>
    <property type="match status" value="1"/>
</dbReference>
<proteinExistence type="predicted"/>
<evidence type="ECO:0000259" key="2">
    <source>
        <dbReference type="Pfam" id="PF13439"/>
    </source>
</evidence>
<feature type="domain" description="Glycosyl transferase family 1" evidence="1">
    <location>
        <begin position="198"/>
        <end position="361"/>
    </location>
</feature>
<evidence type="ECO:0000259" key="1">
    <source>
        <dbReference type="Pfam" id="PF00534"/>
    </source>
</evidence>
<accession>A0A8J6P7P2</accession>
<evidence type="ECO:0000313" key="3">
    <source>
        <dbReference type="EMBL" id="MBC8434066.1"/>
    </source>
</evidence>
<gene>
    <name evidence="3" type="ORF">H8D96_19320</name>
</gene>
<dbReference type="GO" id="GO:0016757">
    <property type="term" value="F:glycosyltransferase activity"/>
    <property type="evidence" value="ECO:0007669"/>
    <property type="project" value="InterPro"/>
</dbReference>
<comment type="caution">
    <text evidence="3">The sequence shown here is derived from an EMBL/GenBank/DDBJ whole genome shotgun (WGS) entry which is preliminary data.</text>
</comment>
<protein>
    <submittedName>
        <fullName evidence="3">Glycosyltransferase family 4 protein</fullName>
    </submittedName>
</protein>
<dbReference type="Proteomes" id="UP000605201">
    <property type="component" value="Unassembled WGS sequence"/>
</dbReference>
<dbReference type="Pfam" id="PF00534">
    <property type="entry name" value="Glycos_transf_1"/>
    <property type="match status" value="1"/>
</dbReference>
<dbReference type="AlphaFoldDB" id="A0A8J6P7P2"/>
<name>A0A8J6P7P2_9BACT</name>
<dbReference type="Gene3D" id="3.40.50.2000">
    <property type="entry name" value="Glycogen Phosphorylase B"/>
    <property type="match status" value="2"/>
</dbReference>
<dbReference type="SUPFAM" id="SSF53756">
    <property type="entry name" value="UDP-Glycosyltransferase/glycogen phosphorylase"/>
    <property type="match status" value="1"/>
</dbReference>
<reference evidence="3 4" key="1">
    <citation type="submission" date="2020-08" db="EMBL/GenBank/DDBJ databases">
        <title>Bridging the membrane lipid divide: bacteria of the FCB group superphylum have the potential to synthesize archaeal ether lipids.</title>
        <authorList>
            <person name="Villanueva L."/>
            <person name="Von Meijenfeldt F.A.B."/>
            <person name="Westbye A.B."/>
            <person name="Yadav S."/>
            <person name="Hopmans E.C."/>
            <person name="Dutilh B.E."/>
            <person name="Sinninghe Damste J.S."/>
        </authorList>
    </citation>
    <scope>NUCLEOTIDE SEQUENCE [LARGE SCALE GENOMIC DNA]</scope>
    <source>
        <strain evidence="3">NIOZ-UU17</strain>
    </source>
</reference>
<dbReference type="InterPro" id="IPR028098">
    <property type="entry name" value="Glyco_trans_4-like_N"/>
</dbReference>
<organism evidence="3 4">
    <name type="scientific">Candidatus Desulfatibia vada</name>
    <dbReference type="NCBI Taxonomy" id="2841696"/>
    <lineage>
        <taxon>Bacteria</taxon>
        <taxon>Pseudomonadati</taxon>
        <taxon>Thermodesulfobacteriota</taxon>
        <taxon>Desulfobacteria</taxon>
        <taxon>Desulfobacterales</taxon>
        <taxon>Desulfobacterales incertae sedis</taxon>
        <taxon>Candidatus Desulfatibia</taxon>
    </lineage>
</organism>
<dbReference type="EMBL" id="JACNIG010000378">
    <property type="protein sequence ID" value="MBC8434066.1"/>
    <property type="molecule type" value="Genomic_DNA"/>
</dbReference>
<dbReference type="PANTHER" id="PTHR12526">
    <property type="entry name" value="GLYCOSYLTRANSFERASE"/>
    <property type="match status" value="1"/>
</dbReference>
<dbReference type="InterPro" id="IPR001296">
    <property type="entry name" value="Glyco_trans_1"/>
</dbReference>
<sequence>MSSETRPLLVHIVTVPEFFQSFFRGQLEFLDQQGFEVGLICSPDKKSNPFSEWPVHYYPVSIERKISPLADAVSIWKILRLFQSINPDIVHVHTSKAGLVGMVAAWIYGVRVRIFTIHGFRWVTKKGISRLLIKASNWLTCLLADRVFCVSKSNLELGVEQGICRIDQAQVLCRGSINGVDAETRFNPGIVADGLAVREKFGIPKNAFVFGFVGRIVKDKGIAELAKAWKKIRSDFPDAHLMMVGKAEAGDPVSGETLDCLKNDNRVHFTGYSENVAPYYSAMDAFVLPSYREGFPVTPLEASAMGLPVIASRIRGCIDAVVEGQTGFLVERGSSSELERAMRKLLKDRNAAKRMGEAGREFVLQHFKPKPIWKEISGEYKKLLMSGGF</sequence>
<dbReference type="Pfam" id="PF13439">
    <property type="entry name" value="Glyco_transf_4"/>
    <property type="match status" value="1"/>
</dbReference>